<protein>
    <recommendedName>
        <fullName evidence="1">Type ISP restriction-modification enzyme coupler domain-containing protein</fullName>
    </recommendedName>
</protein>
<sequence length="134" mass="15477">MLSQHLITAPVFDALFAEHDFAQHNPVSRVMQRMVEALSDKRLESETESLERFYRSVQVRASEVTTAEGKQQVIKDLYERFFKLAFKKQSEALGIVYTPVEIINFINRFADWASRKHFGRGLTDEGAHILGIFQ</sequence>
<dbReference type="Pfam" id="PF22240">
    <property type="entry name" value="ISP_coupler"/>
    <property type="match status" value="1"/>
</dbReference>
<evidence type="ECO:0000313" key="2">
    <source>
        <dbReference type="EMBL" id="MBI9001581.1"/>
    </source>
</evidence>
<reference evidence="2 3" key="1">
    <citation type="submission" date="2020-12" db="EMBL/GenBank/DDBJ databases">
        <title>Genome public.</title>
        <authorList>
            <person name="Sun Q."/>
        </authorList>
    </citation>
    <scope>NUCLEOTIDE SEQUENCE [LARGE SCALE GENOMIC DNA]</scope>
    <source>
        <strain evidence="2 3">CCM 8864</strain>
    </source>
</reference>
<dbReference type="Proteomes" id="UP000625574">
    <property type="component" value="Unassembled WGS sequence"/>
</dbReference>
<accession>A0ABS0VYR9</accession>
<evidence type="ECO:0000313" key="3">
    <source>
        <dbReference type="Proteomes" id="UP000625574"/>
    </source>
</evidence>
<gene>
    <name evidence="2" type="ORF">JDV76_11505</name>
</gene>
<organism evidence="2 3">
    <name type="scientific">Corynebacterium marambiense</name>
    <dbReference type="NCBI Taxonomy" id="2765364"/>
    <lineage>
        <taxon>Bacteria</taxon>
        <taxon>Bacillati</taxon>
        <taxon>Actinomycetota</taxon>
        <taxon>Actinomycetes</taxon>
        <taxon>Mycobacteriales</taxon>
        <taxon>Corynebacteriaceae</taxon>
        <taxon>Corynebacterium</taxon>
    </lineage>
</organism>
<dbReference type="InterPro" id="IPR053980">
    <property type="entry name" value="ISP_coupler"/>
</dbReference>
<proteinExistence type="predicted"/>
<evidence type="ECO:0000259" key="1">
    <source>
        <dbReference type="Pfam" id="PF22240"/>
    </source>
</evidence>
<name>A0ABS0VYR9_9CORY</name>
<comment type="caution">
    <text evidence="2">The sequence shown here is derived from an EMBL/GenBank/DDBJ whole genome shotgun (WGS) entry which is preliminary data.</text>
</comment>
<keyword evidence="3" id="KW-1185">Reference proteome</keyword>
<dbReference type="EMBL" id="JAEIOT010000016">
    <property type="protein sequence ID" value="MBI9001581.1"/>
    <property type="molecule type" value="Genomic_DNA"/>
</dbReference>
<feature type="domain" description="Type ISP restriction-modification enzyme coupler" evidence="1">
    <location>
        <begin position="1"/>
        <end position="69"/>
    </location>
</feature>